<keyword evidence="1" id="KW-0472">Membrane</keyword>
<keyword evidence="1" id="KW-1133">Transmembrane helix</keyword>
<reference evidence="2" key="1">
    <citation type="submission" date="2020-01" db="EMBL/GenBank/DDBJ databases">
        <authorList>
            <person name="Meier V. D."/>
            <person name="Meier V D."/>
        </authorList>
    </citation>
    <scope>NUCLEOTIDE SEQUENCE</scope>
    <source>
        <strain evidence="2">HLG_WM_MAG_10</strain>
    </source>
</reference>
<evidence type="ECO:0000313" key="2">
    <source>
        <dbReference type="EMBL" id="CAA6804009.1"/>
    </source>
</evidence>
<evidence type="ECO:0000256" key="1">
    <source>
        <dbReference type="SAM" id="Phobius"/>
    </source>
</evidence>
<keyword evidence="1" id="KW-0812">Transmembrane</keyword>
<proteinExistence type="predicted"/>
<dbReference type="EMBL" id="CACVAQ010000094">
    <property type="protein sequence ID" value="CAA6804009.1"/>
    <property type="molecule type" value="Genomic_DNA"/>
</dbReference>
<gene>
    <name evidence="2" type="ORF">HELGO_WM33108</name>
</gene>
<feature type="transmembrane region" description="Helical" evidence="1">
    <location>
        <begin position="6"/>
        <end position="23"/>
    </location>
</feature>
<sequence>MKILFIIGVILYFLFIIGIVYWAKNRLKGQHAESQHKLSDADLFKMMTQANHFLTVEQLVASSSLNKKEAKARLTHLGYQGVLRSYYDSSGTGNAIYQLKEEVPLIASIRSNIKTFSEKEIIEMILLHVDDYQVTVAELVVIFGIDIYESKALIQRLKKSGHISILRKGLKYIYVINQSIRLKAPKLRTSAKKSDLQKIQLPIEQRIKIPDADVIQLAIDHAGKLTPTLLCLKKKISIDEAKQKLEELYEQGAFVMDVDEVNYVMEYRLRDQSLL</sequence>
<organism evidence="2">
    <name type="scientific">uncultured Aureispira sp</name>
    <dbReference type="NCBI Taxonomy" id="1331704"/>
    <lineage>
        <taxon>Bacteria</taxon>
        <taxon>Pseudomonadati</taxon>
        <taxon>Bacteroidota</taxon>
        <taxon>Saprospiria</taxon>
        <taxon>Saprospirales</taxon>
        <taxon>Saprospiraceae</taxon>
        <taxon>Aureispira</taxon>
        <taxon>environmental samples</taxon>
    </lineage>
</organism>
<accession>A0A6S6SGI4</accession>
<protein>
    <submittedName>
        <fullName evidence="2">Uncharacterized protein</fullName>
    </submittedName>
</protein>
<name>A0A6S6SGI4_9BACT</name>
<dbReference type="AlphaFoldDB" id="A0A6S6SGI4"/>